<comment type="function">
    <text evidence="5">Guanylyltransferase that catalyzes the activation of (2R)-3-phosphoglycerate (3PG) as 3-[(R)-glyceryl]-diphospho-5'-guanosine, via the condensation of 3PG with GTP. It is involved in the biosynthesis of a derivative of the hydride carrier cofactor coenzyme F420, 3PG-F420.</text>
</comment>
<dbReference type="KEGG" id="sdf:ACG33_10260"/>
<comment type="pathway">
    <text evidence="5">Cofactor biosynthesis; coenzyme F420 biosynthesis.</text>
</comment>
<organism evidence="6 7">
    <name type="scientific">Steroidobacter denitrificans</name>
    <dbReference type="NCBI Taxonomy" id="465721"/>
    <lineage>
        <taxon>Bacteria</taxon>
        <taxon>Pseudomonadati</taxon>
        <taxon>Pseudomonadota</taxon>
        <taxon>Gammaproteobacteria</taxon>
        <taxon>Steroidobacterales</taxon>
        <taxon>Steroidobacteraceae</taxon>
        <taxon>Steroidobacter</taxon>
    </lineage>
</organism>
<dbReference type="Pfam" id="PF01983">
    <property type="entry name" value="CofC"/>
    <property type="match status" value="1"/>
</dbReference>
<dbReference type="GO" id="GO:0043814">
    <property type="term" value="F:phospholactate guanylyltransferase activity"/>
    <property type="evidence" value="ECO:0007669"/>
    <property type="project" value="InterPro"/>
</dbReference>
<comment type="catalytic activity">
    <reaction evidence="5">
        <text>(2R)-3-phosphoglycerate + GTP + H(+) = 3-[(R)-glyceryl]-diphospho-5'-guanosine + diphosphate</text>
        <dbReference type="Rhea" id="RHEA:63440"/>
        <dbReference type="ChEBI" id="CHEBI:15378"/>
        <dbReference type="ChEBI" id="CHEBI:33019"/>
        <dbReference type="ChEBI" id="CHEBI:37565"/>
        <dbReference type="ChEBI" id="CHEBI:58272"/>
        <dbReference type="ChEBI" id="CHEBI:147306"/>
        <dbReference type="EC" id="2.7.7.106"/>
    </reaction>
</comment>
<dbReference type="PANTHER" id="PTHR40392">
    <property type="entry name" value="2-PHOSPHO-L-LACTATE GUANYLYLTRANSFERASE"/>
    <property type="match status" value="1"/>
</dbReference>
<evidence type="ECO:0000256" key="5">
    <source>
        <dbReference type="HAMAP-Rule" id="MF_02114"/>
    </source>
</evidence>
<sequence length="211" mass="22826">MNVCAIVPVRALGEGKTRLSAVLSPHQRASLVRSMLEHVVGVLRTARGVERIVLVTSDDDLNLPGVERIRDEGRGLNAAVELALTHITHRFDAAIVVAGDVPYVTAAEIERLIEVGRDHDVVVVPDRHKEGTNALWLRLPARIQPHFGVASLEAHLETARACGASVTVEHLPGLSHDVDVPDDLPDEPLSTEIHVPHGCDCTQAAVPRIRV</sequence>
<dbReference type="SUPFAM" id="SSF53448">
    <property type="entry name" value="Nucleotide-diphospho-sugar transferases"/>
    <property type="match status" value="1"/>
</dbReference>
<dbReference type="AlphaFoldDB" id="A0A127FAM8"/>
<proteinExistence type="inferred from homology"/>
<dbReference type="STRING" id="465721.ACG33_10260"/>
<protein>
    <recommendedName>
        <fullName evidence="5">3-phospho-D-glycerate guanylyltransferase</fullName>
        <shortName evidence="5">3PG guanylyltransferase</shortName>
        <ecNumber evidence="5">2.7.7.106</ecNumber>
    </recommendedName>
</protein>
<dbReference type="HAMAP" id="MF_02114">
    <property type="entry name" value="CofC"/>
    <property type="match status" value="1"/>
</dbReference>
<accession>A0A127FAM8</accession>
<evidence type="ECO:0000313" key="6">
    <source>
        <dbReference type="EMBL" id="AMN47476.1"/>
    </source>
</evidence>
<keyword evidence="3 5" id="KW-0547">Nucleotide-binding</keyword>
<name>A0A127FAM8_STEDE</name>
<dbReference type="RefSeq" id="WP_168160065.1">
    <property type="nucleotide sequence ID" value="NZ_CP011971.1"/>
</dbReference>
<reference evidence="6 7" key="1">
    <citation type="submission" date="2015-06" db="EMBL/GenBank/DDBJ databases">
        <title>A Comprehensive Approach to Explore the Metabolic and Phylogenetic Diversity of Bacterial Steroid Degradation in the Environment: Testosterone as an Example.</title>
        <authorList>
            <person name="Yang F.-C."/>
            <person name="Chen Y.-L."/>
            <person name="Yu C.-P."/>
            <person name="Tang S.-L."/>
            <person name="Wang P.-H."/>
            <person name="Ismail W."/>
            <person name="Wang C.-H."/>
            <person name="Yang C.-Y."/>
            <person name="Chiang Y.-R."/>
        </authorList>
    </citation>
    <scope>NUCLEOTIDE SEQUENCE [LARGE SCALE GENOMIC DNA]</scope>
    <source>
        <strain evidence="6 7">DSM 18526</strain>
    </source>
</reference>
<keyword evidence="7" id="KW-1185">Reference proteome</keyword>
<dbReference type="NCBIfam" id="TIGR03552">
    <property type="entry name" value="F420_cofC"/>
    <property type="match status" value="1"/>
</dbReference>
<dbReference type="Proteomes" id="UP000070250">
    <property type="component" value="Chromosome"/>
</dbReference>
<gene>
    <name evidence="5" type="primary">fbiD</name>
    <name evidence="6" type="ORF">ACG33_10260</name>
</gene>
<dbReference type="EC" id="2.7.7.106" evidence="5"/>
<comment type="similarity">
    <text evidence="5">Belongs to the CofC family.</text>
</comment>
<evidence type="ECO:0000256" key="3">
    <source>
        <dbReference type="ARBA" id="ARBA00022741"/>
    </source>
</evidence>
<dbReference type="Gene3D" id="3.90.550.10">
    <property type="entry name" value="Spore Coat Polysaccharide Biosynthesis Protein SpsA, Chain A"/>
    <property type="match status" value="1"/>
</dbReference>
<evidence type="ECO:0000313" key="7">
    <source>
        <dbReference type="Proteomes" id="UP000070250"/>
    </source>
</evidence>
<keyword evidence="4 5" id="KW-0342">GTP-binding</keyword>
<evidence type="ECO:0000256" key="4">
    <source>
        <dbReference type="ARBA" id="ARBA00023134"/>
    </source>
</evidence>
<dbReference type="UniPathway" id="UPA00071"/>
<dbReference type="GO" id="GO:0052645">
    <property type="term" value="P:F420-0 metabolic process"/>
    <property type="evidence" value="ECO:0007669"/>
    <property type="project" value="UniProtKB-UniRule"/>
</dbReference>
<evidence type="ECO:0000256" key="2">
    <source>
        <dbReference type="ARBA" id="ARBA00022695"/>
    </source>
</evidence>
<dbReference type="PANTHER" id="PTHR40392:SF1">
    <property type="entry name" value="2-PHOSPHO-L-LACTATE GUANYLYLTRANSFERASE"/>
    <property type="match status" value="1"/>
</dbReference>
<dbReference type="InterPro" id="IPR002835">
    <property type="entry name" value="CofC"/>
</dbReference>
<evidence type="ECO:0000256" key="1">
    <source>
        <dbReference type="ARBA" id="ARBA00022679"/>
    </source>
</evidence>
<dbReference type="GO" id="GO:0005525">
    <property type="term" value="F:GTP binding"/>
    <property type="evidence" value="ECO:0007669"/>
    <property type="project" value="UniProtKB-KW"/>
</dbReference>
<keyword evidence="2 5" id="KW-0548">Nucleotidyltransferase</keyword>
<dbReference type="InterPro" id="IPR029044">
    <property type="entry name" value="Nucleotide-diphossugar_trans"/>
</dbReference>
<dbReference type="EMBL" id="CP011971">
    <property type="protein sequence ID" value="AMN47476.1"/>
    <property type="molecule type" value="Genomic_DNA"/>
</dbReference>
<keyword evidence="1 5" id="KW-0808">Transferase</keyword>